<reference evidence="2" key="1">
    <citation type="submission" date="2020-04" db="EMBL/GenBank/DDBJ databases">
        <title>Genome Assembly and Annotation of Botryosphaeria dothidea sdau 11-99, a Latent Pathogen of Apple Fruit Ring Rot in China.</title>
        <authorList>
            <person name="Yu C."/>
            <person name="Diao Y."/>
            <person name="Lu Q."/>
            <person name="Zhao J."/>
            <person name="Cui S."/>
            <person name="Peng C."/>
            <person name="He B."/>
            <person name="Liu H."/>
        </authorList>
    </citation>
    <scope>NUCLEOTIDE SEQUENCE [LARGE SCALE GENOMIC DNA]</scope>
    <source>
        <strain evidence="2">Sdau11-99</strain>
    </source>
</reference>
<proteinExistence type="predicted"/>
<evidence type="ECO:0000313" key="2">
    <source>
        <dbReference type="EMBL" id="KAF4310269.1"/>
    </source>
</evidence>
<dbReference type="AlphaFoldDB" id="A0A8H4N423"/>
<comment type="caution">
    <text evidence="2">The sequence shown here is derived from an EMBL/GenBank/DDBJ whole genome shotgun (WGS) entry which is preliminary data.</text>
</comment>
<keyword evidence="3" id="KW-1185">Reference proteome</keyword>
<dbReference type="Proteomes" id="UP000572817">
    <property type="component" value="Unassembled WGS sequence"/>
</dbReference>
<accession>A0A8H4N423</accession>
<gene>
    <name evidence="2" type="ORF">GTA08_BOTSDO02500</name>
</gene>
<evidence type="ECO:0000313" key="3">
    <source>
        <dbReference type="Proteomes" id="UP000572817"/>
    </source>
</evidence>
<name>A0A8H4N423_9PEZI</name>
<dbReference type="CDD" id="cd00303">
    <property type="entry name" value="retropepsin_like"/>
    <property type="match status" value="1"/>
</dbReference>
<sequence length="223" mass="25708">MGGFLEGSPFGGAQIRTPEQHTRKARTLPNTHVIKAEPYQRQEDFRRDVCLILPSARGSDDRKEWAVAIIDTGSDSYSFISEHLVHDFHGFIRYNETSTSPLSRVSVRVLDGSELEILGEVTLRWKGEDKRCRNKAVFMHPKYFTTKFLVVPSRQSADVVIGLQTFQDERLNEEHPTCWYNENLGGNRPNRPQVSTDNKSKDEHKKWMKRRPSLRTTNYKNSG</sequence>
<feature type="compositionally biased region" description="Polar residues" evidence="1">
    <location>
        <begin position="214"/>
        <end position="223"/>
    </location>
</feature>
<dbReference type="EMBL" id="WWBZ02000016">
    <property type="protein sequence ID" value="KAF4310269.1"/>
    <property type="molecule type" value="Genomic_DNA"/>
</dbReference>
<protein>
    <submittedName>
        <fullName evidence="2">Uncharacterized protein</fullName>
    </submittedName>
</protein>
<organism evidence="2 3">
    <name type="scientific">Botryosphaeria dothidea</name>
    <dbReference type="NCBI Taxonomy" id="55169"/>
    <lineage>
        <taxon>Eukaryota</taxon>
        <taxon>Fungi</taxon>
        <taxon>Dikarya</taxon>
        <taxon>Ascomycota</taxon>
        <taxon>Pezizomycotina</taxon>
        <taxon>Dothideomycetes</taxon>
        <taxon>Dothideomycetes incertae sedis</taxon>
        <taxon>Botryosphaeriales</taxon>
        <taxon>Botryosphaeriaceae</taxon>
        <taxon>Botryosphaeria</taxon>
    </lineage>
</organism>
<feature type="region of interest" description="Disordered" evidence="1">
    <location>
        <begin position="180"/>
        <end position="223"/>
    </location>
</feature>
<evidence type="ECO:0000256" key="1">
    <source>
        <dbReference type="SAM" id="MobiDB-lite"/>
    </source>
</evidence>
<feature type="region of interest" description="Disordered" evidence="1">
    <location>
        <begin position="1"/>
        <end position="24"/>
    </location>
</feature>